<evidence type="ECO:0000259" key="1">
    <source>
        <dbReference type="PROSITE" id="PS50943"/>
    </source>
</evidence>
<reference evidence="2 3" key="1">
    <citation type="submission" date="2015-09" db="EMBL/GenBank/DDBJ databases">
        <authorList>
            <consortium name="Pathogen Informatics"/>
        </authorList>
    </citation>
    <scope>NUCLEOTIDE SEQUENCE [LARGE SCALE GENOMIC DNA]</scope>
    <source>
        <strain evidence="2 3">2789STDY5834875</strain>
    </source>
</reference>
<accession>A0A174Z0R9</accession>
<protein>
    <submittedName>
        <fullName evidence="2">Helix-turn-helix</fullName>
    </submittedName>
</protein>
<evidence type="ECO:0000313" key="3">
    <source>
        <dbReference type="Proteomes" id="UP000095621"/>
    </source>
</evidence>
<dbReference type="Gene3D" id="1.10.260.40">
    <property type="entry name" value="lambda repressor-like DNA-binding domains"/>
    <property type="match status" value="1"/>
</dbReference>
<dbReference type="RefSeq" id="WP_055217027.1">
    <property type="nucleotide sequence ID" value="NZ_CZBU01000012.1"/>
</dbReference>
<dbReference type="SUPFAM" id="SSF47413">
    <property type="entry name" value="lambda repressor-like DNA-binding domains"/>
    <property type="match status" value="1"/>
</dbReference>
<dbReference type="SMART" id="SM00530">
    <property type="entry name" value="HTH_XRE"/>
    <property type="match status" value="1"/>
</dbReference>
<dbReference type="OrthoDB" id="1653613at2"/>
<dbReference type="EMBL" id="CZBU01000012">
    <property type="protein sequence ID" value="CUQ79467.1"/>
    <property type="molecule type" value="Genomic_DNA"/>
</dbReference>
<dbReference type="InterPro" id="IPR010982">
    <property type="entry name" value="Lambda_DNA-bd_dom_sf"/>
</dbReference>
<evidence type="ECO:0000313" key="2">
    <source>
        <dbReference type="EMBL" id="CUQ79467.1"/>
    </source>
</evidence>
<dbReference type="PROSITE" id="PS50943">
    <property type="entry name" value="HTH_CROC1"/>
    <property type="match status" value="1"/>
</dbReference>
<dbReference type="Proteomes" id="UP000095621">
    <property type="component" value="Unassembled WGS sequence"/>
</dbReference>
<proteinExistence type="predicted"/>
<dbReference type="InterPro" id="IPR001387">
    <property type="entry name" value="Cro/C1-type_HTH"/>
</dbReference>
<dbReference type="CDD" id="cd00093">
    <property type="entry name" value="HTH_XRE"/>
    <property type="match status" value="1"/>
</dbReference>
<dbReference type="Pfam" id="PF01381">
    <property type="entry name" value="HTH_3"/>
    <property type="match status" value="1"/>
</dbReference>
<dbReference type="AlphaFoldDB" id="A0A174Z0R9"/>
<sequence>MTEIIKKLLEYFKKNNIKGTEIAEILGLKKSPLTDWKNGHSKPTIEQLIIICEKLALSLDELTGLKTNEIQEAYNAADPGTKAAVRKLLDVKEQEENQELFTSKIG</sequence>
<dbReference type="GO" id="GO:0003677">
    <property type="term" value="F:DNA binding"/>
    <property type="evidence" value="ECO:0007669"/>
    <property type="project" value="InterPro"/>
</dbReference>
<organism evidence="2 3">
    <name type="scientific">Lachnospira eligens</name>
    <dbReference type="NCBI Taxonomy" id="39485"/>
    <lineage>
        <taxon>Bacteria</taxon>
        <taxon>Bacillati</taxon>
        <taxon>Bacillota</taxon>
        <taxon>Clostridia</taxon>
        <taxon>Lachnospirales</taxon>
        <taxon>Lachnospiraceae</taxon>
        <taxon>Lachnospira</taxon>
    </lineage>
</organism>
<name>A0A174Z0R9_9FIRM</name>
<feature type="domain" description="HTH cro/C1-type" evidence="1">
    <location>
        <begin position="8"/>
        <end position="62"/>
    </location>
</feature>
<gene>
    <name evidence="2" type="ORF">ERS852490_03142</name>
</gene>